<dbReference type="Proteomes" id="UP000321899">
    <property type="component" value="Unassembled WGS sequence"/>
</dbReference>
<keyword evidence="3" id="KW-1185">Reference proteome</keyword>
<reference evidence="2 3" key="1">
    <citation type="submission" date="2019-06" db="EMBL/GenBank/DDBJ databases">
        <title>Desulfobotulus mexicanus sp. nov., a novel sulfate-reducing bacterium isolated from the sediment of an alkaline crater lake in Mexico.</title>
        <authorList>
            <person name="Hirschler-Rea A."/>
        </authorList>
    </citation>
    <scope>NUCLEOTIDE SEQUENCE [LARGE SCALE GENOMIC DNA]</scope>
    <source>
        <strain evidence="2 3">PAR22N</strain>
    </source>
</reference>
<organism evidence="2 3">
    <name type="scientific">Desulfobotulus mexicanus</name>
    <dbReference type="NCBI Taxonomy" id="2586642"/>
    <lineage>
        <taxon>Bacteria</taxon>
        <taxon>Pseudomonadati</taxon>
        <taxon>Thermodesulfobacteriota</taxon>
        <taxon>Desulfobacteria</taxon>
        <taxon>Desulfobacterales</taxon>
        <taxon>Desulfobacteraceae</taxon>
        <taxon>Desulfobotulus</taxon>
    </lineage>
</organism>
<gene>
    <name evidence="2" type="ORF">FIM25_08845</name>
</gene>
<evidence type="ECO:0000313" key="2">
    <source>
        <dbReference type="EMBL" id="TYT74686.1"/>
    </source>
</evidence>
<protein>
    <submittedName>
        <fullName evidence="2">Uncharacterized protein</fullName>
    </submittedName>
</protein>
<sequence>MKKQKLCIIAITCFLFSTPAFSSDWSGMIKGRLITCKVTNIQESILGVWESFDVHFETGTEKALFSCSGNPLLHNRKCQQSRIEGKLQSEKSSVNINLRPGTTDARHKICAETYGQAGFSLEESGPIQPY</sequence>
<keyword evidence="1" id="KW-0732">Signal</keyword>
<evidence type="ECO:0000256" key="1">
    <source>
        <dbReference type="SAM" id="SignalP"/>
    </source>
</evidence>
<dbReference type="RefSeq" id="WP_139448366.1">
    <property type="nucleotide sequence ID" value="NZ_VDMB01000009.1"/>
</dbReference>
<dbReference type="EMBL" id="VDMB01000009">
    <property type="protein sequence ID" value="TYT74686.1"/>
    <property type="molecule type" value="Genomic_DNA"/>
</dbReference>
<evidence type="ECO:0000313" key="3">
    <source>
        <dbReference type="Proteomes" id="UP000321899"/>
    </source>
</evidence>
<feature type="chain" id="PRO_5024353427" evidence="1">
    <location>
        <begin position="23"/>
        <end position="130"/>
    </location>
</feature>
<name>A0A5Q4VCN3_9BACT</name>
<feature type="signal peptide" evidence="1">
    <location>
        <begin position="1"/>
        <end position="22"/>
    </location>
</feature>
<accession>A0A5Q4VCN3</accession>
<comment type="caution">
    <text evidence="2">The sequence shown here is derived from an EMBL/GenBank/DDBJ whole genome shotgun (WGS) entry which is preliminary data.</text>
</comment>
<dbReference type="AlphaFoldDB" id="A0A5Q4VCN3"/>
<proteinExistence type="predicted"/>